<organism evidence="3 4">
    <name type="scientific">Micromonospora polyrhachis</name>
    <dbReference type="NCBI Taxonomy" id="1282883"/>
    <lineage>
        <taxon>Bacteria</taxon>
        <taxon>Bacillati</taxon>
        <taxon>Actinomycetota</taxon>
        <taxon>Actinomycetes</taxon>
        <taxon>Micromonosporales</taxon>
        <taxon>Micromonosporaceae</taxon>
        <taxon>Micromonospora</taxon>
    </lineage>
</organism>
<dbReference type="InterPro" id="IPR008972">
    <property type="entry name" value="Cupredoxin"/>
</dbReference>
<dbReference type="PROSITE" id="PS51318">
    <property type="entry name" value="TAT"/>
    <property type="match status" value="1"/>
</dbReference>
<dbReference type="PANTHER" id="PTHR48267:SF1">
    <property type="entry name" value="BILIRUBIN OXIDASE"/>
    <property type="match status" value="1"/>
</dbReference>
<dbReference type="GO" id="GO:0005507">
    <property type="term" value="F:copper ion binding"/>
    <property type="evidence" value="ECO:0007669"/>
    <property type="project" value="InterPro"/>
</dbReference>
<dbReference type="CDD" id="cd13844">
    <property type="entry name" value="CuRO_1_BOD_CotA_like"/>
    <property type="match status" value="1"/>
</dbReference>
<dbReference type="InterPro" id="IPR045087">
    <property type="entry name" value="Cu-oxidase_fam"/>
</dbReference>
<proteinExistence type="inferred from homology"/>
<evidence type="ECO:0000313" key="4">
    <source>
        <dbReference type="Proteomes" id="UP000578819"/>
    </source>
</evidence>
<dbReference type="Proteomes" id="UP000578819">
    <property type="component" value="Unassembled WGS sequence"/>
</dbReference>
<dbReference type="RefSeq" id="WP_221449220.1">
    <property type="nucleotide sequence ID" value="NZ_JACHJW010000001.1"/>
</dbReference>
<keyword evidence="4" id="KW-1185">Reference proteome</keyword>
<dbReference type="Gene3D" id="2.60.40.420">
    <property type="entry name" value="Cupredoxins - blue copper proteins"/>
    <property type="match status" value="3"/>
</dbReference>
<evidence type="ECO:0000313" key="3">
    <source>
        <dbReference type="EMBL" id="MBB4961970.1"/>
    </source>
</evidence>
<sequence>MIARRQLLMAGAAGGAALLLPPGSRRASAAGRRTAPTLDPTTIPKYVTNLVVPGVMPRLETSSRNPVDEYRIGVRQFRQQVLPPGYPTTAVWGYGSSAHPRSFGFPACTIEARVDRPVRVTWVNELVDANGRFLPHLLPVDPTLHWANPGGGVVGRDRHVRFTSTPEGYTGPVPVVSHVHGARVLEDGDGYPEAWYLPVARNIPRGYATVGSYYDEFHTRFADRHKVRWRPGSATFQYENEQHATALWYHDHALGLTRLNVYAGPVGLYLIRGGPSDLPAGVLPAPASDPVSRRHEIPMIIQDRTFHRSGALYYPDHPDIPGFAGPYIPDSDIPPIWTETFLGNTMLVNGRTWPKLDVEPRRYRLRILNACNARFLQLRITANPTARRVTTALPLWQMGGDGGFLPEPVEHEALPVGNGERVDVVVDFTGVPEGTELYLVNEGPDGHYRGGEPGRDFEPADQNTTGQVMKFVVGARIEADTTVPPDRLQLPTFTPLGPAKTTRRLSINVVRSEVRGAGPVGHLLGQVDSDGRRVLRRWGEQVTETPTVGVTEIWEFRNFTPYAHPIHIHHIQFQVIGRGPDGRQPPESWETGYKDVVMTFPGDRTRVKVRFDQVGRFVWHCHLLEHEDNEMMLPFIVGNPVQPLGAPGTGDGGAIVDTRPPLGVVGAGLLAASALGGIVLTRRQRADEPSV</sequence>
<accession>A0A7W7WSC1</accession>
<dbReference type="CDD" id="cd13868">
    <property type="entry name" value="CuRO_2_CotA_like"/>
    <property type="match status" value="1"/>
</dbReference>
<keyword evidence="3" id="KW-0560">Oxidoreductase</keyword>
<dbReference type="EMBL" id="JACHJW010000001">
    <property type="protein sequence ID" value="MBB4961970.1"/>
    <property type="molecule type" value="Genomic_DNA"/>
</dbReference>
<name>A0A7W7WSC1_9ACTN</name>
<protein>
    <submittedName>
        <fullName evidence="3">Bilirubin oxidase</fullName>
        <ecNumber evidence="3">1.3.3.5</ecNumber>
    </submittedName>
</protein>
<comment type="similarity">
    <text evidence="1">Belongs to the multicopper oxidase family.</text>
</comment>
<dbReference type="SUPFAM" id="SSF49503">
    <property type="entry name" value="Cupredoxins"/>
    <property type="match status" value="3"/>
</dbReference>
<dbReference type="EC" id="1.3.3.5" evidence="3"/>
<dbReference type="InterPro" id="IPR006311">
    <property type="entry name" value="TAT_signal"/>
</dbReference>
<feature type="domain" description="Plastocyanin-like" evidence="2">
    <location>
        <begin position="548"/>
        <end position="639"/>
    </location>
</feature>
<reference evidence="3 4" key="1">
    <citation type="submission" date="2020-08" db="EMBL/GenBank/DDBJ databases">
        <title>Sequencing the genomes of 1000 actinobacteria strains.</title>
        <authorList>
            <person name="Klenk H.-P."/>
        </authorList>
    </citation>
    <scope>NUCLEOTIDE SEQUENCE [LARGE SCALE GENOMIC DNA]</scope>
    <source>
        <strain evidence="3 4">DSM 45886</strain>
    </source>
</reference>
<dbReference type="InterPro" id="IPR011706">
    <property type="entry name" value="Cu-oxidase_C"/>
</dbReference>
<evidence type="ECO:0000259" key="2">
    <source>
        <dbReference type="Pfam" id="PF07731"/>
    </source>
</evidence>
<gene>
    <name evidence="3" type="ORF">FHR38_005703</name>
</gene>
<dbReference type="GO" id="GO:0047705">
    <property type="term" value="F:bilirubin oxidase activity"/>
    <property type="evidence" value="ECO:0007669"/>
    <property type="project" value="UniProtKB-EC"/>
</dbReference>
<evidence type="ECO:0000256" key="1">
    <source>
        <dbReference type="ARBA" id="ARBA00010609"/>
    </source>
</evidence>
<dbReference type="Pfam" id="PF07731">
    <property type="entry name" value="Cu-oxidase_2"/>
    <property type="match status" value="1"/>
</dbReference>
<dbReference type="AlphaFoldDB" id="A0A7W7WSC1"/>
<comment type="caution">
    <text evidence="3">The sequence shown here is derived from an EMBL/GenBank/DDBJ whole genome shotgun (WGS) entry which is preliminary data.</text>
</comment>
<dbReference type="PANTHER" id="PTHR48267">
    <property type="entry name" value="CUPREDOXIN SUPERFAMILY PROTEIN"/>
    <property type="match status" value="1"/>
</dbReference>